<dbReference type="Proteomes" id="UP000198802">
    <property type="component" value="Unassembled WGS sequence"/>
</dbReference>
<reference evidence="2" key="1">
    <citation type="submission" date="2015-11" db="EMBL/GenBank/DDBJ databases">
        <authorList>
            <person name="Varghese N."/>
        </authorList>
    </citation>
    <scope>NUCLEOTIDE SEQUENCE [LARGE SCALE GENOMIC DNA]</scope>
    <source>
        <strain evidence="2">DSM 45899</strain>
    </source>
</reference>
<name>A0A0S4QTY4_9ACTN</name>
<gene>
    <name evidence="1" type="ORF">Ga0074812_12090</name>
</gene>
<evidence type="ECO:0000313" key="1">
    <source>
        <dbReference type="EMBL" id="CUU58591.1"/>
    </source>
</evidence>
<organism evidence="1 2">
    <name type="scientific">Parafrankia irregularis</name>
    <dbReference type="NCBI Taxonomy" id="795642"/>
    <lineage>
        <taxon>Bacteria</taxon>
        <taxon>Bacillati</taxon>
        <taxon>Actinomycetota</taxon>
        <taxon>Actinomycetes</taxon>
        <taxon>Frankiales</taxon>
        <taxon>Frankiaceae</taxon>
        <taxon>Parafrankia</taxon>
    </lineage>
</organism>
<proteinExistence type="predicted"/>
<keyword evidence="2" id="KW-1185">Reference proteome</keyword>
<protein>
    <submittedName>
        <fullName evidence="1">Uncharacterized protein</fullName>
    </submittedName>
</protein>
<dbReference type="AlphaFoldDB" id="A0A0S4QTY4"/>
<sequence>MAGGDPHAVAAADLPRLRLPYVDGLITIDRVRRTPGSPVCPVPAGDPSAGHQVTRVEFVAADPGQAARTAVALVETADLTAVAVHARFAPVVSTALAVCFAGRLHDARTARGLASRVVVADHRPELAGAAAGAAASGSLVRLPHIVAVHHWPDGERGPQGGPKGSAGVTDRVVWEIMSAAQHRAWLGGLLGPAGDALEHHLGGLLVLAGLVRARWAQVPRHDEVLQALRGGPLTIGAVYRHPGLLLAVAAALGDREA</sequence>
<dbReference type="RefSeq" id="WP_091281917.1">
    <property type="nucleotide sequence ID" value="NZ_FAOZ01000020.1"/>
</dbReference>
<dbReference type="EMBL" id="FAOZ01000020">
    <property type="protein sequence ID" value="CUU58591.1"/>
    <property type="molecule type" value="Genomic_DNA"/>
</dbReference>
<accession>A0A0S4QTY4</accession>
<evidence type="ECO:0000313" key="2">
    <source>
        <dbReference type="Proteomes" id="UP000198802"/>
    </source>
</evidence>